<name>X1NWU2_9ZZZZ</name>
<proteinExistence type="predicted"/>
<feature type="domain" description="J" evidence="2">
    <location>
        <begin position="6"/>
        <end position="71"/>
    </location>
</feature>
<dbReference type="CDD" id="cd06257">
    <property type="entry name" value="DnaJ"/>
    <property type="match status" value="1"/>
</dbReference>
<dbReference type="Gene3D" id="1.10.287.110">
    <property type="entry name" value="DnaJ domain"/>
    <property type="match status" value="1"/>
</dbReference>
<dbReference type="PANTHER" id="PTHR44145:SF3">
    <property type="entry name" value="DNAJ HOMOLOG SUBFAMILY A MEMBER 3, MITOCHONDRIAL"/>
    <property type="match status" value="1"/>
</dbReference>
<dbReference type="Pfam" id="PF00226">
    <property type="entry name" value="DnaJ"/>
    <property type="match status" value="1"/>
</dbReference>
<reference evidence="3" key="1">
    <citation type="journal article" date="2014" name="Front. Microbiol.">
        <title>High frequency of phylogenetically diverse reductive dehalogenase-homologous genes in deep subseafloor sedimentary metagenomes.</title>
        <authorList>
            <person name="Kawai M."/>
            <person name="Futagami T."/>
            <person name="Toyoda A."/>
            <person name="Takaki Y."/>
            <person name="Nishi S."/>
            <person name="Hori S."/>
            <person name="Arai W."/>
            <person name="Tsubouchi T."/>
            <person name="Morono Y."/>
            <person name="Uchiyama I."/>
            <person name="Ito T."/>
            <person name="Fujiyama A."/>
            <person name="Inagaki F."/>
            <person name="Takami H."/>
        </authorList>
    </citation>
    <scope>NUCLEOTIDE SEQUENCE</scope>
    <source>
        <strain evidence="3">Expedition CK06-06</strain>
    </source>
</reference>
<dbReference type="PRINTS" id="PR00625">
    <property type="entry name" value="JDOMAIN"/>
</dbReference>
<evidence type="ECO:0000313" key="3">
    <source>
        <dbReference type="EMBL" id="GAI48507.1"/>
    </source>
</evidence>
<protein>
    <recommendedName>
        <fullName evidence="2">J domain-containing protein</fullName>
    </recommendedName>
</protein>
<comment type="caution">
    <text evidence="3">The sequence shown here is derived from an EMBL/GenBank/DDBJ whole genome shotgun (WGS) entry which is preliminary data.</text>
</comment>
<evidence type="ECO:0000259" key="2">
    <source>
        <dbReference type="PROSITE" id="PS50076"/>
    </source>
</evidence>
<dbReference type="SUPFAM" id="SSF46565">
    <property type="entry name" value="Chaperone J-domain"/>
    <property type="match status" value="1"/>
</dbReference>
<accession>X1NWU2</accession>
<organism evidence="3">
    <name type="scientific">marine sediment metagenome</name>
    <dbReference type="NCBI Taxonomy" id="412755"/>
    <lineage>
        <taxon>unclassified sequences</taxon>
        <taxon>metagenomes</taxon>
        <taxon>ecological metagenomes</taxon>
    </lineage>
</organism>
<dbReference type="InterPro" id="IPR001623">
    <property type="entry name" value="DnaJ_domain"/>
</dbReference>
<dbReference type="PANTHER" id="PTHR44145">
    <property type="entry name" value="DNAJ HOMOLOG SUBFAMILY A MEMBER 3, MITOCHONDRIAL"/>
    <property type="match status" value="1"/>
</dbReference>
<dbReference type="PROSITE" id="PS00636">
    <property type="entry name" value="DNAJ_1"/>
    <property type="match status" value="1"/>
</dbReference>
<dbReference type="InterPro" id="IPR036869">
    <property type="entry name" value="J_dom_sf"/>
</dbReference>
<sequence>MVDYKDYYKVLGVSKGATADEIKKAYRKLARKYHPDANLDNPGAEEKFKGIGEAYEVLKDPQKRQRYDQLGANWKQYANTGWPGGCF</sequence>
<evidence type="ECO:0000256" key="1">
    <source>
        <dbReference type="ARBA" id="ARBA00023186"/>
    </source>
</evidence>
<gene>
    <name evidence="3" type="ORF">S06H3_59330</name>
</gene>
<dbReference type="InterPro" id="IPR051938">
    <property type="entry name" value="Apopto_cytoskel_mod"/>
</dbReference>
<dbReference type="SMART" id="SM00271">
    <property type="entry name" value="DnaJ"/>
    <property type="match status" value="1"/>
</dbReference>
<keyword evidence="1" id="KW-0143">Chaperone</keyword>
<dbReference type="PROSITE" id="PS50076">
    <property type="entry name" value="DNAJ_2"/>
    <property type="match status" value="1"/>
</dbReference>
<dbReference type="EMBL" id="BARV01038532">
    <property type="protein sequence ID" value="GAI48507.1"/>
    <property type="molecule type" value="Genomic_DNA"/>
</dbReference>
<dbReference type="InterPro" id="IPR018253">
    <property type="entry name" value="DnaJ_domain_CS"/>
</dbReference>
<dbReference type="AlphaFoldDB" id="X1NWU2"/>